<proteinExistence type="inferred from homology"/>
<keyword evidence="15" id="KW-0028">Amino-acid biosynthesis</keyword>
<dbReference type="UniPathway" id="UPA00034">
    <property type="reaction ID" value="UER00015"/>
</dbReference>
<comment type="pathway">
    <text evidence="2 15">Amino-acid biosynthesis; L-lysine biosynthesis via DAP pathway; (S)-tetrahydrodipicolinate from L-aspartate: step 1/4.</text>
</comment>
<keyword evidence="10" id="KW-0220">Diaminopimelate biosynthesis</keyword>
<dbReference type="InterPro" id="IPR001341">
    <property type="entry name" value="Asp_kinase"/>
</dbReference>
<dbReference type="GO" id="GO:0009089">
    <property type="term" value="P:lysine biosynthetic process via diaminopimelate"/>
    <property type="evidence" value="ECO:0007669"/>
    <property type="project" value="UniProtKB-UniPathway"/>
</dbReference>
<dbReference type="InterPro" id="IPR036393">
    <property type="entry name" value="AceGlu_kinase-like_sf"/>
</dbReference>
<dbReference type="InterPro" id="IPR054352">
    <property type="entry name" value="ACT_Aspartokinase"/>
</dbReference>
<evidence type="ECO:0000256" key="10">
    <source>
        <dbReference type="ARBA" id="ARBA00022915"/>
    </source>
</evidence>
<dbReference type="CDD" id="cd04911">
    <property type="entry name" value="ACT_AKiii-YclM-BS_1"/>
    <property type="match status" value="1"/>
</dbReference>
<dbReference type="GO" id="GO:0009088">
    <property type="term" value="P:threonine biosynthetic process"/>
    <property type="evidence" value="ECO:0007669"/>
    <property type="project" value="UniProtKB-UniPathway"/>
</dbReference>
<dbReference type="Pfam" id="PF22468">
    <property type="entry name" value="ACT_9"/>
    <property type="match status" value="1"/>
</dbReference>
<dbReference type="InterPro" id="IPR045865">
    <property type="entry name" value="ACT-like_dom_sf"/>
</dbReference>
<dbReference type="FunFam" id="3.40.1160.10:FF:000027">
    <property type="entry name" value="Aspartokinase"/>
    <property type="match status" value="1"/>
</dbReference>
<dbReference type="GO" id="GO:0005524">
    <property type="term" value="F:ATP binding"/>
    <property type="evidence" value="ECO:0007669"/>
    <property type="project" value="UniProtKB-KW"/>
</dbReference>
<feature type="binding site" evidence="13">
    <location>
        <position position="49"/>
    </location>
    <ligand>
        <name>substrate</name>
    </ligand>
</feature>
<dbReference type="GO" id="GO:0005829">
    <property type="term" value="C:cytosol"/>
    <property type="evidence" value="ECO:0007669"/>
    <property type="project" value="TreeGrafter"/>
</dbReference>
<gene>
    <name evidence="17" type="primary">lysC</name>
    <name evidence="17" type="ORF">NCTC11085_00451</name>
</gene>
<comment type="similarity">
    <text evidence="5 14">Belongs to the aspartokinase family.</text>
</comment>
<comment type="function">
    <text evidence="1">Catalyzes the phosphorylation of the beta-carboxyl group of aspartic acid with ATP to yield 4-phospho-L-aspartate, which is involved in the branched biosynthetic pathway leading to the biosynthesis of amino acids threonine, isoleucine and methionine.</text>
</comment>
<keyword evidence="11" id="KW-0457">Lysine biosynthesis</keyword>
<evidence type="ECO:0000256" key="4">
    <source>
        <dbReference type="ARBA" id="ARBA00005139"/>
    </source>
</evidence>
<evidence type="ECO:0000256" key="3">
    <source>
        <dbReference type="ARBA" id="ARBA00004986"/>
    </source>
</evidence>
<evidence type="ECO:0000256" key="7">
    <source>
        <dbReference type="ARBA" id="ARBA00022741"/>
    </source>
</evidence>
<dbReference type="PANTHER" id="PTHR21499:SF67">
    <property type="entry name" value="ASPARTOKINASE 3"/>
    <property type="match status" value="1"/>
</dbReference>
<dbReference type="Gene3D" id="1.20.120.1320">
    <property type="entry name" value="Aspartokinase, catalytic domain"/>
    <property type="match status" value="1"/>
</dbReference>
<comment type="pathway">
    <text evidence="3 15">Amino-acid biosynthesis; L-methionine biosynthesis via de novo pathway; L-homoserine from L-aspartate: step 1/3.</text>
</comment>
<reference evidence="17 18" key="1">
    <citation type="submission" date="2018-06" db="EMBL/GenBank/DDBJ databases">
        <authorList>
            <consortium name="Pathogen Informatics"/>
            <person name="Doyle S."/>
        </authorList>
    </citation>
    <scope>NUCLEOTIDE SEQUENCE [LARGE SCALE GENOMIC DNA]</scope>
    <source>
        <strain evidence="17 18">NCTC11085</strain>
    </source>
</reference>
<dbReference type="GO" id="GO:0004072">
    <property type="term" value="F:aspartate kinase activity"/>
    <property type="evidence" value="ECO:0007669"/>
    <property type="project" value="UniProtKB-EC"/>
</dbReference>
<evidence type="ECO:0000256" key="2">
    <source>
        <dbReference type="ARBA" id="ARBA00004766"/>
    </source>
</evidence>
<dbReference type="UniPathway" id="UPA00051">
    <property type="reaction ID" value="UER00462"/>
</dbReference>
<dbReference type="FunFam" id="3.30.2130.10:FF:000001">
    <property type="entry name" value="Bifunctional aspartokinase/homoserine dehydrogenase"/>
    <property type="match status" value="1"/>
</dbReference>
<dbReference type="Gene3D" id="3.40.1160.10">
    <property type="entry name" value="Acetylglutamate kinase-like"/>
    <property type="match status" value="1"/>
</dbReference>
<feature type="domain" description="ACT" evidence="16">
    <location>
        <begin position="389"/>
        <end position="458"/>
    </location>
</feature>
<dbReference type="Proteomes" id="UP000249623">
    <property type="component" value="Chromosome 1"/>
</dbReference>
<feature type="binding site" evidence="13">
    <location>
        <begin position="219"/>
        <end position="220"/>
    </location>
    <ligand>
        <name>ATP</name>
        <dbReference type="ChEBI" id="CHEBI:30616"/>
    </ligand>
</feature>
<evidence type="ECO:0000256" key="6">
    <source>
        <dbReference type="ARBA" id="ARBA00022679"/>
    </source>
</evidence>
<organism evidence="17 18">
    <name type="scientific">Streptococcus sanguinis</name>
    <dbReference type="NCBI Taxonomy" id="1305"/>
    <lineage>
        <taxon>Bacteria</taxon>
        <taxon>Bacillati</taxon>
        <taxon>Bacillota</taxon>
        <taxon>Bacilli</taxon>
        <taxon>Lactobacillales</taxon>
        <taxon>Streptococcaceae</taxon>
        <taxon>Streptococcus</taxon>
    </lineage>
</organism>
<dbReference type="Pfam" id="PF00696">
    <property type="entry name" value="AA_kinase"/>
    <property type="match status" value="1"/>
</dbReference>
<dbReference type="GO" id="GO:0009090">
    <property type="term" value="P:homoserine biosynthetic process"/>
    <property type="evidence" value="ECO:0007669"/>
    <property type="project" value="TreeGrafter"/>
</dbReference>
<dbReference type="RefSeq" id="WP_002925841.1">
    <property type="nucleotide sequence ID" value="NZ_CP071430.1"/>
</dbReference>
<dbReference type="InterPro" id="IPR018042">
    <property type="entry name" value="Aspartate_kinase_CS"/>
</dbReference>
<name>A0A2X3V438_STRSA</name>
<evidence type="ECO:0000256" key="9">
    <source>
        <dbReference type="ARBA" id="ARBA00022840"/>
    </source>
</evidence>
<evidence type="ECO:0000256" key="8">
    <source>
        <dbReference type="ARBA" id="ARBA00022777"/>
    </source>
</evidence>
<dbReference type="PROSITE" id="PS00324">
    <property type="entry name" value="ASPARTOKINASE"/>
    <property type="match status" value="1"/>
</dbReference>
<evidence type="ECO:0000313" key="17">
    <source>
        <dbReference type="EMBL" id="SQF33968.1"/>
    </source>
</evidence>
<keyword evidence="9 13" id="KW-0067">ATP-binding</keyword>
<dbReference type="PIRSF" id="PIRSF000726">
    <property type="entry name" value="Asp_kin"/>
    <property type="match status" value="1"/>
</dbReference>
<feature type="binding site" evidence="13">
    <location>
        <position position="120"/>
    </location>
    <ligand>
        <name>substrate</name>
    </ligand>
</feature>
<dbReference type="InterPro" id="IPR035804">
    <property type="entry name" value="AKIII_YclM_N"/>
</dbReference>
<dbReference type="NCBIfam" id="NF006540">
    <property type="entry name" value="PRK09034.1"/>
    <property type="match status" value="1"/>
</dbReference>
<evidence type="ECO:0000256" key="5">
    <source>
        <dbReference type="ARBA" id="ARBA00010122"/>
    </source>
</evidence>
<evidence type="ECO:0000256" key="1">
    <source>
        <dbReference type="ARBA" id="ARBA00003121"/>
    </source>
</evidence>
<keyword evidence="6 14" id="KW-0808">Transferase</keyword>
<comment type="catalytic activity">
    <reaction evidence="12 14">
        <text>L-aspartate + ATP = 4-phospho-L-aspartate + ADP</text>
        <dbReference type="Rhea" id="RHEA:23776"/>
        <dbReference type="ChEBI" id="CHEBI:29991"/>
        <dbReference type="ChEBI" id="CHEBI:30616"/>
        <dbReference type="ChEBI" id="CHEBI:57535"/>
        <dbReference type="ChEBI" id="CHEBI:456216"/>
        <dbReference type="EC" id="2.7.2.4"/>
    </reaction>
</comment>
<dbReference type="EC" id="2.7.2.4" evidence="14"/>
<dbReference type="EMBL" id="LS483346">
    <property type="protein sequence ID" value="SQF33968.1"/>
    <property type="molecule type" value="Genomic_DNA"/>
</dbReference>
<dbReference type="CDD" id="cd04916">
    <property type="entry name" value="ACT_AKiii-YclM-BS_2"/>
    <property type="match status" value="1"/>
</dbReference>
<dbReference type="GO" id="GO:0019877">
    <property type="term" value="P:diaminopimelate biosynthetic process"/>
    <property type="evidence" value="ECO:0007669"/>
    <property type="project" value="UniProtKB-KW"/>
</dbReference>
<dbReference type="NCBIfam" id="TIGR00657">
    <property type="entry name" value="asp_kinases"/>
    <property type="match status" value="1"/>
</dbReference>
<dbReference type="InterPro" id="IPR042199">
    <property type="entry name" value="AsparK_Bifunc_asparK/hSer_DH"/>
</dbReference>
<dbReference type="InterPro" id="IPR002912">
    <property type="entry name" value="ACT_dom"/>
</dbReference>
<dbReference type="SUPFAM" id="SSF53633">
    <property type="entry name" value="Carbamate kinase-like"/>
    <property type="match status" value="1"/>
</dbReference>
<comment type="pathway">
    <text evidence="4 15">Amino-acid biosynthesis; L-threonine biosynthesis; L-threonine from L-aspartate: step 1/5.</text>
</comment>
<dbReference type="PROSITE" id="PS51671">
    <property type="entry name" value="ACT"/>
    <property type="match status" value="1"/>
</dbReference>
<evidence type="ECO:0000256" key="14">
    <source>
        <dbReference type="RuleBase" id="RU003448"/>
    </source>
</evidence>
<evidence type="ECO:0000256" key="11">
    <source>
        <dbReference type="ARBA" id="ARBA00023154"/>
    </source>
</evidence>
<evidence type="ECO:0000259" key="16">
    <source>
        <dbReference type="PROSITE" id="PS51671"/>
    </source>
</evidence>
<keyword evidence="8 14" id="KW-0418">Kinase</keyword>
<feature type="binding site" evidence="13">
    <location>
        <begin position="5"/>
        <end position="8"/>
    </location>
    <ligand>
        <name>ATP</name>
        <dbReference type="ChEBI" id="CHEBI:30616"/>
    </ligand>
</feature>
<dbReference type="Gene3D" id="3.30.2130.10">
    <property type="entry name" value="VC0802-like"/>
    <property type="match status" value="1"/>
</dbReference>
<dbReference type="PANTHER" id="PTHR21499">
    <property type="entry name" value="ASPARTATE KINASE"/>
    <property type="match status" value="1"/>
</dbReference>
<evidence type="ECO:0000256" key="15">
    <source>
        <dbReference type="RuleBase" id="RU004249"/>
    </source>
</evidence>
<dbReference type="InterPro" id="IPR005260">
    <property type="entry name" value="Asp_kin_monofn"/>
</dbReference>
<sequence>MKVVKFGGSSLASATQLEKVLNIVKSDPERRFVVVSAPGKRHDDDIKVTDALIKYYREYIAGNDVTPNQQWIINRYADMVAELGLKPKVLEKISKSITSLATLPIEDNAFLYDTFLAAGENNNAKLIAAYFSQNGVPASYVHPREAGLVVSSEPGNARILPSSYDKIEELNNSDEVLVIPGFFGVTQDGQICTFSRGGSDITGSIIAAGVKADVYENFTDVDGIFAAHPGIVHKPHSIPELTYREMRELAYAGFTVLHDEALLPAYRGKIPLVIKNTNNPEHPGTQIVHKHSKDHLPVVGIAGDAGFVSINMSKYLMNREIGFGRRVLQILEDLNIGWEHMPTGIDDLSIILRERELTPIKEEEILRQLVQKTEVDHAEIEHDLSIIMIVGEKMKSHIGVTATATKALSENNINIQMMSQGSSEVSIMFVVEKNQEKAAIRALYRAFFEPQTLEQDQT</sequence>
<dbReference type="InterPro" id="IPR001048">
    <property type="entry name" value="Asp/Glu/Uridylate_kinase"/>
</dbReference>
<evidence type="ECO:0000313" key="18">
    <source>
        <dbReference type="Proteomes" id="UP000249623"/>
    </source>
</evidence>
<dbReference type="AlphaFoldDB" id="A0A2X3V438"/>
<evidence type="ECO:0000256" key="13">
    <source>
        <dbReference type="PIRSR" id="PIRSR000726-1"/>
    </source>
</evidence>
<dbReference type="SUPFAM" id="SSF55021">
    <property type="entry name" value="ACT-like"/>
    <property type="match status" value="2"/>
</dbReference>
<keyword evidence="7 13" id="KW-0547">Nucleotide-binding</keyword>
<protein>
    <recommendedName>
        <fullName evidence="14">Aspartokinase</fullName>
        <ecNumber evidence="14">2.7.2.4</ecNumber>
    </recommendedName>
</protein>
<dbReference type="CDD" id="cd04245">
    <property type="entry name" value="AAK_AKiii-YclM-BS"/>
    <property type="match status" value="1"/>
</dbReference>
<accession>A0A2X3V438</accession>
<evidence type="ECO:0000256" key="12">
    <source>
        <dbReference type="ARBA" id="ARBA00047872"/>
    </source>
</evidence>
<dbReference type="UniPathway" id="UPA00050">
    <property type="reaction ID" value="UER00461"/>
</dbReference>